<name>A0A8S5R890_9VIRU</name>
<sequence>MKFPHLDGATPFPGADAHVYEQYVNTVDYHMWTPNTKIKLCRVKWRDDGRDAVKFKDDATRDAWFDALDGEAVTLDTSMYIARADTDGVKIPVPYMTAQRYNYIVVDFTTDIMQSPLQQTDCQTRYHYFVTRITAEAPNTTTLVLQRDVWTDYINTTAINGLLLTRGHAPLTETTPQKLLKNPRENCRDFTLPDVDYGNAAANVRKSTPINLQNGTRYICLAATFLPEQLQVMSGVRGTNITDSNPSYTNNDGTVGGFVWGAGNVSTSNVTGVGTAYSSVDNLTASNVTVYALESSKISGDYFDTLFAYCPHIMSQITAVFVATANMMRLGDAISVNDVEWHTISGTRTKISDIDLTMDDFGYATEYARITRLYLAPYAHLEISDNIGNKTRVEIADCGHLSVQTVTSLSYPILRQIAWLDGIGADGDTSISIDAINGASITADVPNADALKTLISHDIPTYALQRRAIDAHRAEAYNREVAQARKNAIISYENGARSANTSQANTNRSNANSIANTNLSNALNSTVTDNSNAASNQIYTTNTTQQNLLLTASNDKIDKLNTATLDLTTNLVNTEITASAIGTVTAAIGAIGTAATGIAVTAATGGAAAPMVAAGLGAAGSIGLSGASFATGASKTTAEAAYKQAYNDEAAWQAKLYNSKANSVSIAMAGTQLVESTKLNTNNTNASNATNTSITANNANASNANAAASRNQAIDNAKRSMVNTRSNTNAAWRDLLNHAAQPIGSYGGDNFKQATGLDTMTVKIVTEDNGAIAAAGAYMLRYGIAANKLYNMPNLTPCAHFTYWQAGDVWLTNNRAGNDALDTIRERLTDGVTIWNDPDEIGGDYLTANLNQ</sequence>
<protein>
    <submittedName>
        <fullName evidence="1">Major tail protein</fullName>
    </submittedName>
</protein>
<accession>A0A8S5R890</accession>
<proteinExistence type="predicted"/>
<organism evidence="1">
    <name type="scientific">virus sp. ctfPt13</name>
    <dbReference type="NCBI Taxonomy" id="2826811"/>
    <lineage>
        <taxon>Viruses</taxon>
    </lineage>
</organism>
<dbReference type="EMBL" id="BK015836">
    <property type="protein sequence ID" value="DAE27379.1"/>
    <property type="molecule type" value="Genomic_DNA"/>
</dbReference>
<evidence type="ECO:0000313" key="1">
    <source>
        <dbReference type="EMBL" id="DAE27379.1"/>
    </source>
</evidence>
<reference evidence="1" key="1">
    <citation type="journal article" date="2021" name="Proc. Natl. Acad. Sci. U.S.A.">
        <title>A Catalog of Tens of Thousands of Viruses from Human Metagenomes Reveals Hidden Associations with Chronic Diseases.</title>
        <authorList>
            <person name="Tisza M.J."/>
            <person name="Buck C.B."/>
        </authorList>
    </citation>
    <scope>NUCLEOTIDE SEQUENCE</scope>
    <source>
        <strain evidence="1">CtfPt13</strain>
    </source>
</reference>